<dbReference type="EMBL" id="LLXZ01000054">
    <property type="protein sequence ID" value="KRR10848.1"/>
    <property type="molecule type" value="Genomic_DNA"/>
</dbReference>
<evidence type="ECO:0000313" key="1">
    <source>
        <dbReference type="EMBL" id="KRR10848.1"/>
    </source>
</evidence>
<proteinExistence type="predicted"/>
<gene>
    <name evidence="1" type="ORF">CQ12_21510</name>
</gene>
<protein>
    <submittedName>
        <fullName evidence="1">Uncharacterized protein</fullName>
    </submittedName>
</protein>
<organism evidence="1 2">
    <name type="scientific">Bradyrhizobium jicamae</name>
    <dbReference type="NCBI Taxonomy" id="280332"/>
    <lineage>
        <taxon>Bacteria</taxon>
        <taxon>Pseudomonadati</taxon>
        <taxon>Pseudomonadota</taxon>
        <taxon>Alphaproteobacteria</taxon>
        <taxon>Hyphomicrobiales</taxon>
        <taxon>Nitrobacteraceae</taxon>
        <taxon>Bradyrhizobium</taxon>
    </lineage>
</organism>
<reference evidence="1 2" key="1">
    <citation type="submission" date="2014-03" db="EMBL/GenBank/DDBJ databases">
        <title>Bradyrhizobium valentinum sp. nov., isolated from effective nodules of Lupinus mariae-josephae, a lupine endemic of basic-lime soils in Eastern Spain.</title>
        <authorList>
            <person name="Duran D."/>
            <person name="Rey L."/>
            <person name="Navarro A."/>
            <person name="Busquets A."/>
            <person name="Imperial J."/>
            <person name="Ruiz-Argueso T."/>
        </authorList>
    </citation>
    <scope>NUCLEOTIDE SEQUENCE [LARGE SCALE GENOMIC DNA]</scope>
    <source>
        <strain evidence="1 2">PAC68</strain>
    </source>
</reference>
<sequence length="80" mass="8818">MEISMRIYALDPTSAEIEGPFAEVRAWTGPQARQKADAAFPGDGWLDESRFDCRPLVADRAPNQGSVTRFADRAVLPPVQ</sequence>
<keyword evidence="2" id="KW-1185">Reference proteome</keyword>
<name>A0A0R3M121_9BRAD</name>
<comment type="caution">
    <text evidence="1">The sequence shown here is derived from an EMBL/GenBank/DDBJ whole genome shotgun (WGS) entry which is preliminary data.</text>
</comment>
<dbReference type="Proteomes" id="UP000050863">
    <property type="component" value="Unassembled WGS sequence"/>
</dbReference>
<evidence type="ECO:0000313" key="2">
    <source>
        <dbReference type="Proteomes" id="UP000050863"/>
    </source>
</evidence>
<accession>A0A0R3M121</accession>
<dbReference type="AlphaFoldDB" id="A0A0R3M121"/>